<feature type="transmembrane region" description="Helical" evidence="3">
    <location>
        <begin position="135"/>
        <end position="154"/>
    </location>
</feature>
<dbReference type="Pfam" id="PF01564">
    <property type="entry name" value="Spermine_synth"/>
    <property type="match status" value="1"/>
</dbReference>
<gene>
    <name evidence="4" type="ORF">BMF94_1191</name>
</gene>
<evidence type="ECO:0008006" key="6">
    <source>
        <dbReference type="Google" id="ProtNLM"/>
    </source>
</evidence>
<dbReference type="InterPro" id="IPR029063">
    <property type="entry name" value="SAM-dependent_MTases_sf"/>
</dbReference>
<dbReference type="PANTHER" id="PTHR43317:SF1">
    <property type="entry name" value="THERMOSPERMINE SYNTHASE ACAULIS5"/>
    <property type="match status" value="1"/>
</dbReference>
<feature type="transmembrane region" description="Helical" evidence="3">
    <location>
        <begin position="36"/>
        <end position="52"/>
    </location>
</feature>
<feature type="region of interest" description="Disordered" evidence="2">
    <location>
        <begin position="1"/>
        <end position="35"/>
    </location>
</feature>
<protein>
    <recommendedName>
        <fullName evidence="6">PABS domain-containing protein</fullName>
    </recommendedName>
</protein>
<keyword evidence="3" id="KW-1133">Transmembrane helix</keyword>
<feature type="transmembrane region" description="Helical" evidence="3">
    <location>
        <begin position="236"/>
        <end position="255"/>
    </location>
</feature>
<dbReference type="PANTHER" id="PTHR43317">
    <property type="entry name" value="THERMOSPERMINE SYNTHASE ACAULIS5"/>
    <property type="match status" value="1"/>
</dbReference>
<dbReference type="SUPFAM" id="SSF53335">
    <property type="entry name" value="S-adenosyl-L-methionine-dependent methyltransferases"/>
    <property type="match status" value="1"/>
</dbReference>
<keyword evidence="1" id="KW-0620">Polyamine biosynthesis</keyword>
<dbReference type="GO" id="GO:0006596">
    <property type="term" value="P:polyamine biosynthetic process"/>
    <property type="evidence" value="ECO:0007669"/>
    <property type="project" value="UniProtKB-KW"/>
</dbReference>
<organism evidence="4 5">
    <name type="scientific">Rhodotorula taiwanensis</name>
    <dbReference type="NCBI Taxonomy" id="741276"/>
    <lineage>
        <taxon>Eukaryota</taxon>
        <taxon>Fungi</taxon>
        <taxon>Dikarya</taxon>
        <taxon>Basidiomycota</taxon>
        <taxon>Pucciniomycotina</taxon>
        <taxon>Microbotryomycetes</taxon>
        <taxon>Sporidiobolales</taxon>
        <taxon>Sporidiobolaceae</taxon>
        <taxon>Rhodotorula</taxon>
    </lineage>
</organism>
<feature type="transmembrane region" description="Helical" evidence="3">
    <location>
        <begin position="104"/>
        <end position="123"/>
    </location>
</feature>
<dbReference type="CDD" id="cd02440">
    <property type="entry name" value="AdoMet_MTases"/>
    <property type="match status" value="1"/>
</dbReference>
<feature type="transmembrane region" description="Helical" evidence="3">
    <location>
        <begin position="196"/>
        <end position="215"/>
    </location>
</feature>
<dbReference type="NCBIfam" id="NF037959">
    <property type="entry name" value="MFS_SpdSyn"/>
    <property type="match status" value="1"/>
</dbReference>
<dbReference type="Gene3D" id="3.40.50.150">
    <property type="entry name" value="Vaccinia Virus protein VP39"/>
    <property type="match status" value="1"/>
</dbReference>
<reference evidence="4 5" key="1">
    <citation type="journal article" date="2018" name="Front. Microbiol.">
        <title>Prospects for Fungal Bioremediation of Acidic Radioactive Waste Sites: Characterization and Genome Sequence of Rhodotorula taiwanensis MD1149.</title>
        <authorList>
            <person name="Tkavc R."/>
            <person name="Matrosova V.Y."/>
            <person name="Grichenko O.E."/>
            <person name="Gostincar C."/>
            <person name="Volpe R.P."/>
            <person name="Klimenkova P."/>
            <person name="Gaidamakova E.K."/>
            <person name="Zhou C.E."/>
            <person name="Stewart B.J."/>
            <person name="Lyman M.G."/>
            <person name="Malfatti S.A."/>
            <person name="Rubinfeld B."/>
            <person name="Courtot M."/>
            <person name="Singh J."/>
            <person name="Dalgard C.L."/>
            <person name="Hamilton T."/>
            <person name="Frey K.G."/>
            <person name="Gunde-Cimerman N."/>
            <person name="Dugan L."/>
            <person name="Daly M.J."/>
        </authorList>
    </citation>
    <scope>NUCLEOTIDE SEQUENCE [LARGE SCALE GENOMIC DNA]</scope>
    <source>
        <strain evidence="4 5">MD1149</strain>
    </source>
</reference>
<proteinExistence type="predicted"/>
<sequence length="616" mass="67946">MALSPTIDKERVRRRETDRMAQAESRAQPKGRPPSAAIRGLAICTATLPLWYNNTPYAILNPLFSSAPTTAIPPRVVAYMVLFTVFLATRVFPVTQSDASWRTCWLVIALWKLVSPALLEATAESLLRLGLEHGIIAGRILLGGLSTLAIWTWLLNSLTCIERSRLFPPYVLLALYAGSFVSHLEIFSFTTLPECYTLHVHGLLLAAVALFAPCLEHPVQARGRPHSNHPFAIMNASASTKTATLTLALLVAFVASRMSRHCPLSPAEPDSTGILASRKSVTGWISVGEHTMPQADGARGDMTMRYLRADHSLLGGLWIGPSRDTLASKHGAQLNNERAVVRYAESIYSTFILQELVRLVIRPAELPHAAPEQGLIIGLGAGLSARALAQHGVNLTVVEIDPVVYDFAVEYFAVDDAAMGEVVLEDAVAWAGRQDRPGHFDYIVHDVFTGGAVPASLFRLDFLQQLSTLLHPTGVLALNFAGDFNAVSSTMILTTVHRVFPRCRAFSDSETSSAYSNIVILCTKDWYVGLELRDPVQADFLPYPSPAIREQVLSRFRSREVDIARFKRKADSVEGGAWLIRTDGDVRKVEREQLQDVGVHWTVMRDVLPEKVWARW</sequence>
<dbReference type="OrthoDB" id="2016285at2759"/>
<evidence type="ECO:0000256" key="3">
    <source>
        <dbReference type="SAM" id="Phobius"/>
    </source>
</evidence>
<comment type="caution">
    <text evidence="4">The sequence shown here is derived from an EMBL/GenBank/DDBJ whole genome shotgun (WGS) entry which is preliminary data.</text>
</comment>
<keyword evidence="5" id="KW-1185">Reference proteome</keyword>
<evidence type="ECO:0000256" key="1">
    <source>
        <dbReference type="ARBA" id="ARBA00023115"/>
    </source>
</evidence>
<feature type="compositionally biased region" description="Basic and acidic residues" evidence="2">
    <location>
        <begin position="7"/>
        <end position="21"/>
    </location>
</feature>
<keyword evidence="3" id="KW-0472">Membrane</keyword>
<evidence type="ECO:0000313" key="4">
    <source>
        <dbReference type="EMBL" id="POY75569.1"/>
    </source>
</evidence>
<evidence type="ECO:0000313" key="5">
    <source>
        <dbReference type="Proteomes" id="UP000237144"/>
    </source>
</evidence>
<dbReference type="Proteomes" id="UP000237144">
    <property type="component" value="Unassembled WGS sequence"/>
</dbReference>
<keyword evidence="3" id="KW-0812">Transmembrane</keyword>
<accession>A0A2S5BFM0</accession>
<name>A0A2S5BFM0_9BASI</name>
<feature type="transmembrane region" description="Helical" evidence="3">
    <location>
        <begin position="72"/>
        <end position="92"/>
    </location>
</feature>
<dbReference type="EMBL" id="PJQD01000013">
    <property type="protein sequence ID" value="POY75569.1"/>
    <property type="molecule type" value="Genomic_DNA"/>
</dbReference>
<feature type="transmembrane region" description="Helical" evidence="3">
    <location>
        <begin position="166"/>
        <end position="184"/>
    </location>
</feature>
<dbReference type="AlphaFoldDB" id="A0A2S5BFM0"/>
<evidence type="ECO:0000256" key="2">
    <source>
        <dbReference type="SAM" id="MobiDB-lite"/>
    </source>
</evidence>